<dbReference type="SUPFAM" id="SSF57716">
    <property type="entry name" value="Glucocorticoid receptor-like (DNA-binding domain)"/>
    <property type="match status" value="1"/>
</dbReference>
<keyword evidence="8" id="KW-0804">Transcription</keyword>
<dbReference type="PANTHER" id="PTHR47630">
    <property type="entry name" value="NUCLEAR HORMONE RECEPTOR FAMILY-RELATED-RELATED"/>
    <property type="match status" value="1"/>
</dbReference>
<evidence type="ECO:0000256" key="5">
    <source>
        <dbReference type="ARBA" id="ARBA00022833"/>
    </source>
</evidence>
<proteinExistence type="inferred from homology"/>
<evidence type="ECO:0000256" key="7">
    <source>
        <dbReference type="ARBA" id="ARBA00023125"/>
    </source>
</evidence>
<dbReference type="InterPro" id="IPR052499">
    <property type="entry name" value="C.elegans_NHRs"/>
</dbReference>
<keyword evidence="12" id="KW-1185">Reference proteome</keyword>
<keyword evidence="4" id="KW-0863">Zinc-finger</keyword>
<dbReference type="InterPro" id="IPR013088">
    <property type="entry name" value="Znf_NHR/GATA"/>
</dbReference>
<keyword evidence="6" id="KW-0805">Transcription regulation</keyword>
<name>A0A915CPF0_9BILA</name>
<dbReference type="WBParaSite" id="jg11237">
    <property type="protein sequence ID" value="jg11237"/>
    <property type="gene ID" value="jg11237"/>
</dbReference>
<evidence type="ECO:0000256" key="6">
    <source>
        <dbReference type="ARBA" id="ARBA00023015"/>
    </source>
</evidence>
<dbReference type="GO" id="GO:0000978">
    <property type="term" value="F:RNA polymerase II cis-regulatory region sequence-specific DNA binding"/>
    <property type="evidence" value="ECO:0007669"/>
    <property type="project" value="InterPro"/>
</dbReference>
<dbReference type="AlphaFoldDB" id="A0A915CPF0"/>
<comment type="subcellular location">
    <subcellularLocation>
        <location evidence="1">Nucleus</location>
    </subcellularLocation>
</comment>
<dbReference type="PROSITE" id="PS51030">
    <property type="entry name" value="NUCLEAR_REC_DBD_2"/>
    <property type="match status" value="1"/>
</dbReference>
<keyword evidence="10" id="KW-0539">Nucleus</keyword>
<dbReference type="PRINTS" id="PR00047">
    <property type="entry name" value="STROIDFINGER"/>
</dbReference>
<dbReference type="GO" id="GO:0005634">
    <property type="term" value="C:nucleus"/>
    <property type="evidence" value="ECO:0007669"/>
    <property type="project" value="UniProtKB-SubCell"/>
</dbReference>
<organism evidence="12 13">
    <name type="scientific">Ditylenchus dipsaci</name>
    <dbReference type="NCBI Taxonomy" id="166011"/>
    <lineage>
        <taxon>Eukaryota</taxon>
        <taxon>Metazoa</taxon>
        <taxon>Ecdysozoa</taxon>
        <taxon>Nematoda</taxon>
        <taxon>Chromadorea</taxon>
        <taxon>Rhabditida</taxon>
        <taxon>Tylenchina</taxon>
        <taxon>Tylenchomorpha</taxon>
        <taxon>Sphaerularioidea</taxon>
        <taxon>Anguinidae</taxon>
        <taxon>Anguininae</taxon>
        <taxon>Ditylenchus</taxon>
    </lineage>
</organism>
<evidence type="ECO:0000256" key="3">
    <source>
        <dbReference type="ARBA" id="ARBA00022723"/>
    </source>
</evidence>
<evidence type="ECO:0000256" key="9">
    <source>
        <dbReference type="ARBA" id="ARBA00023170"/>
    </source>
</evidence>
<dbReference type="Pfam" id="PF00105">
    <property type="entry name" value="zf-C4"/>
    <property type="match status" value="1"/>
</dbReference>
<accession>A0A915CPF0</accession>
<dbReference type="InterPro" id="IPR001628">
    <property type="entry name" value="Znf_hrmn_rcpt"/>
</dbReference>
<evidence type="ECO:0000256" key="2">
    <source>
        <dbReference type="ARBA" id="ARBA00005993"/>
    </source>
</evidence>
<comment type="similarity">
    <text evidence="2">Belongs to the nuclear hormone receptor family.</text>
</comment>
<dbReference type="GO" id="GO:0008270">
    <property type="term" value="F:zinc ion binding"/>
    <property type="evidence" value="ECO:0007669"/>
    <property type="project" value="UniProtKB-KW"/>
</dbReference>
<reference evidence="13" key="1">
    <citation type="submission" date="2022-11" db="UniProtKB">
        <authorList>
            <consortium name="WormBaseParasite"/>
        </authorList>
    </citation>
    <scope>IDENTIFICATION</scope>
</reference>
<dbReference type="CDD" id="cd06960">
    <property type="entry name" value="NR_DBD_HNF4A"/>
    <property type="match status" value="1"/>
</dbReference>
<dbReference type="Gene3D" id="3.30.50.10">
    <property type="entry name" value="Erythroid Transcription Factor GATA-1, subunit A"/>
    <property type="match status" value="1"/>
</dbReference>
<dbReference type="SMART" id="SM00399">
    <property type="entry name" value="ZnF_C4"/>
    <property type="match status" value="1"/>
</dbReference>
<feature type="domain" description="Nuclear receptor" evidence="11">
    <location>
        <begin position="94"/>
        <end position="172"/>
    </location>
</feature>
<evidence type="ECO:0000256" key="10">
    <source>
        <dbReference type="ARBA" id="ARBA00023242"/>
    </source>
</evidence>
<keyword evidence="5" id="KW-0862">Zinc</keyword>
<dbReference type="GO" id="GO:0003700">
    <property type="term" value="F:DNA-binding transcription factor activity"/>
    <property type="evidence" value="ECO:0007669"/>
    <property type="project" value="InterPro"/>
</dbReference>
<keyword evidence="3" id="KW-0479">Metal-binding</keyword>
<evidence type="ECO:0000256" key="1">
    <source>
        <dbReference type="ARBA" id="ARBA00004123"/>
    </source>
</evidence>
<keyword evidence="7" id="KW-0238">DNA-binding</keyword>
<evidence type="ECO:0000256" key="4">
    <source>
        <dbReference type="ARBA" id="ARBA00022771"/>
    </source>
</evidence>
<dbReference type="Proteomes" id="UP000887574">
    <property type="component" value="Unplaced"/>
</dbReference>
<sequence>MDQNSIFFMDSDSFIPHLELLHHTFFQQQQQHLAITLDSTSDFTSLPTANSPQTIVADDALIPAEFRHNIVSAASLSAAGMAMQSANFFSASDTMDLLLSSNKIPSRFGKHYGVNTCNGCKGFFRRSVWHNRQYCCRFEGACPIQKEHRNVCRACRLKTCFLVGMNPRAVQSEREKARGNGGNIEVDLSDPADIAVDADEESNPTATTALSPQQQVNLTIESTIQQVIDHEQYGRLDLQISATKLLIRADKQLCRQALNLERNHKSACAKEDLVDLSATAIASSPTVVNIEFFKGWVVGITVIG</sequence>
<evidence type="ECO:0000313" key="12">
    <source>
        <dbReference type="Proteomes" id="UP000887574"/>
    </source>
</evidence>
<evidence type="ECO:0000259" key="11">
    <source>
        <dbReference type="PROSITE" id="PS51030"/>
    </source>
</evidence>
<dbReference type="FunFam" id="3.30.50.10:FF:000030">
    <property type="entry name" value="Nuclear Hormone Receptor family"/>
    <property type="match status" value="1"/>
</dbReference>
<dbReference type="InterPro" id="IPR049636">
    <property type="entry name" value="HNF4-like_DBD"/>
</dbReference>
<evidence type="ECO:0000256" key="8">
    <source>
        <dbReference type="ARBA" id="ARBA00023163"/>
    </source>
</evidence>
<evidence type="ECO:0000313" key="13">
    <source>
        <dbReference type="WBParaSite" id="jg11237"/>
    </source>
</evidence>
<protein>
    <submittedName>
        <fullName evidence="13">Nuclear receptor domain-containing protein</fullName>
    </submittedName>
</protein>
<keyword evidence="9" id="KW-0675">Receptor</keyword>